<evidence type="ECO:0000313" key="9">
    <source>
        <dbReference type="Proteomes" id="UP000032304"/>
    </source>
</evidence>
<dbReference type="GO" id="GO:0006397">
    <property type="term" value="P:mRNA processing"/>
    <property type="evidence" value="ECO:0007669"/>
    <property type="project" value="UniProtKB-KW"/>
</dbReference>
<sequence>MLENSSLIDNAVKTLDTRIPIISLIGSLSKVKFCNKLGHPISKPAWADSPDYDIIDRFVRISRNLSQRKEKKDKDIVGNEILSFVSPLTENGGIN</sequence>
<keyword evidence="9" id="KW-1185">Reference proteome</keyword>
<dbReference type="AlphaFoldDB" id="A0A0D2QMN9"/>
<dbReference type="GO" id="GO:0003723">
    <property type="term" value="F:RNA binding"/>
    <property type="evidence" value="ECO:0007669"/>
    <property type="project" value="UniProtKB-KW"/>
</dbReference>
<evidence type="ECO:0000256" key="2">
    <source>
        <dbReference type="ARBA" id="ARBA00022528"/>
    </source>
</evidence>
<evidence type="ECO:0000256" key="4">
    <source>
        <dbReference type="ARBA" id="ARBA00022664"/>
    </source>
</evidence>
<dbReference type="EMBL" id="CM001742">
    <property type="protein sequence ID" value="KJB21034.1"/>
    <property type="molecule type" value="Genomic_DNA"/>
</dbReference>
<evidence type="ECO:0000256" key="5">
    <source>
        <dbReference type="ARBA" id="ARBA00022694"/>
    </source>
</evidence>
<protein>
    <recommendedName>
        <fullName evidence="7">Domain X domain-containing protein</fullName>
    </recommendedName>
</protein>
<dbReference type="Gramene" id="KJB21034">
    <property type="protein sequence ID" value="KJB21034"/>
    <property type="gene ID" value="B456_003G179600"/>
</dbReference>
<comment type="subcellular location">
    <subcellularLocation>
        <location evidence="1">Plastid</location>
        <location evidence="1">Chloroplast</location>
    </subcellularLocation>
</comment>
<accession>A0A0D2QMN9</accession>
<feature type="domain" description="Domain X" evidence="7">
    <location>
        <begin position="14"/>
        <end position="67"/>
    </location>
</feature>
<dbReference type="Proteomes" id="UP000032304">
    <property type="component" value="Chromosome 3"/>
</dbReference>
<name>A0A0D2QMN9_GOSRA</name>
<evidence type="ECO:0000256" key="3">
    <source>
        <dbReference type="ARBA" id="ARBA00022640"/>
    </source>
</evidence>
<dbReference type="eggNOG" id="ENOG502R6G8">
    <property type="taxonomic scope" value="Eukaryota"/>
</dbReference>
<dbReference type="PANTHER" id="PTHR34811">
    <property type="entry name" value="MATURASE K"/>
    <property type="match status" value="1"/>
</dbReference>
<dbReference type="GO" id="GO:0009507">
    <property type="term" value="C:chloroplast"/>
    <property type="evidence" value="ECO:0007669"/>
    <property type="project" value="UniProtKB-SubCell"/>
</dbReference>
<keyword evidence="4" id="KW-0507">mRNA processing</keyword>
<keyword evidence="6" id="KW-0694">RNA-binding</keyword>
<evidence type="ECO:0000256" key="6">
    <source>
        <dbReference type="ARBA" id="ARBA00022884"/>
    </source>
</evidence>
<keyword evidence="2" id="KW-0150">Chloroplast</keyword>
<keyword evidence="3" id="KW-0934">Plastid</keyword>
<evidence type="ECO:0000259" key="7">
    <source>
        <dbReference type="Pfam" id="PF01348"/>
    </source>
</evidence>
<reference evidence="8 9" key="1">
    <citation type="journal article" date="2012" name="Nature">
        <title>Repeated polyploidization of Gossypium genomes and the evolution of spinnable cotton fibres.</title>
        <authorList>
            <person name="Paterson A.H."/>
            <person name="Wendel J.F."/>
            <person name="Gundlach H."/>
            <person name="Guo H."/>
            <person name="Jenkins J."/>
            <person name="Jin D."/>
            <person name="Llewellyn D."/>
            <person name="Showmaker K.C."/>
            <person name="Shu S."/>
            <person name="Udall J."/>
            <person name="Yoo M.J."/>
            <person name="Byers R."/>
            <person name="Chen W."/>
            <person name="Doron-Faigenboim A."/>
            <person name="Duke M.V."/>
            <person name="Gong L."/>
            <person name="Grimwood J."/>
            <person name="Grover C."/>
            <person name="Grupp K."/>
            <person name="Hu G."/>
            <person name="Lee T.H."/>
            <person name="Li J."/>
            <person name="Lin L."/>
            <person name="Liu T."/>
            <person name="Marler B.S."/>
            <person name="Page J.T."/>
            <person name="Roberts A.W."/>
            <person name="Romanel E."/>
            <person name="Sanders W.S."/>
            <person name="Szadkowski E."/>
            <person name="Tan X."/>
            <person name="Tang H."/>
            <person name="Xu C."/>
            <person name="Wang J."/>
            <person name="Wang Z."/>
            <person name="Zhang D."/>
            <person name="Zhang L."/>
            <person name="Ashrafi H."/>
            <person name="Bedon F."/>
            <person name="Bowers J.E."/>
            <person name="Brubaker C.L."/>
            <person name="Chee P.W."/>
            <person name="Das S."/>
            <person name="Gingle A.R."/>
            <person name="Haigler C.H."/>
            <person name="Harker D."/>
            <person name="Hoffmann L.V."/>
            <person name="Hovav R."/>
            <person name="Jones D.C."/>
            <person name="Lemke C."/>
            <person name="Mansoor S."/>
            <person name="ur Rahman M."/>
            <person name="Rainville L.N."/>
            <person name="Rambani A."/>
            <person name="Reddy U.K."/>
            <person name="Rong J.K."/>
            <person name="Saranga Y."/>
            <person name="Scheffler B.E."/>
            <person name="Scheffler J.A."/>
            <person name="Stelly D.M."/>
            <person name="Triplett B.A."/>
            <person name="Van Deynze A."/>
            <person name="Vaslin M.F."/>
            <person name="Waghmare V.N."/>
            <person name="Walford S.A."/>
            <person name="Wright R.J."/>
            <person name="Zaki E.A."/>
            <person name="Zhang T."/>
            <person name="Dennis E.S."/>
            <person name="Mayer K.F."/>
            <person name="Peterson D.G."/>
            <person name="Rokhsar D.S."/>
            <person name="Wang X."/>
            <person name="Schmutz J."/>
        </authorList>
    </citation>
    <scope>NUCLEOTIDE SEQUENCE [LARGE SCALE GENOMIC DNA]</scope>
</reference>
<dbReference type="InterPro" id="IPR002866">
    <property type="entry name" value="Maturase_MatK"/>
</dbReference>
<dbReference type="InterPro" id="IPR024937">
    <property type="entry name" value="Domain_X"/>
</dbReference>
<evidence type="ECO:0000313" key="8">
    <source>
        <dbReference type="EMBL" id="KJB21034.1"/>
    </source>
</evidence>
<dbReference type="Pfam" id="PF01348">
    <property type="entry name" value="Intron_maturas2"/>
    <property type="match status" value="1"/>
</dbReference>
<dbReference type="GO" id="GO:0008033">
    <property type="term" value="P:tRNA processing"/>
    <property type="evidence" value="ECO:0007669"/>
    <property type="project" value="UniProtKB-KW"/>
</dbReference>
<keyword evidence="5" id="KW-0819">tRNA processing</keyword>
<dbReference type="PANTHER" id="PTHR34811:SF1">
    <property type="entry name" value="MATURASE K"/>
    <property type="match status" value="1"/>
</dbReference>
<gene>
    <name evidence="8" type="ORF">B456_003G179600</name>
</gene>
<evidence type="ECO:0000256" key="1">
    <source>
        <dbReference type="ARBA" id="ARBA00004229"/>
    </source>
</evidence>
<proteinExistence type="predicted"/>
<dbReference type="STRING" id="29730.A0A0D2QMN9"/>
<organism evidence="8 9">
    <name type="scientific">Gossypium raimondii</name>
    <name type="common">Peruvian cotton</name>
    <name type="synonym">Gossypium klotzschianum subsp. raimondii</name>
    <dbReference type="NCBI Taxonomy" id="29730"/>
    <lineage>
        <taxon>Eukaryota</taxon>
        <taxon>Viridiplantae</taxon>
        <taxon>Streptophyta</taxon>
        <taxon>Embryophyta</taxon>
        <taxon>Tracheophyta</taxon>
        <taxon>Spermatophyta</taxon>
        <taxon>Magnoliopsida</taxon>
        <taxon>eudicotyledons</taxon>
        <taxon>Gunneridae</taxon>
        <taxon>Pentapetalae</taxon>
        <taxon>rosids</taxon>
        <taxon>malvids</taxon>
        <taxon>Malvales</taxon>
        <taxon>Malvaceae</taxon>
        <taxon>Malvoideae</taxon>
        <taxon>Gossypium</taxon>
    </lineage>
</organism>